<dbReference type="SUPFAM" id="SSF54637">
    <property type="entry name" value="Thioesterase/thiol ester dehydrase-isomerase"/>
    <property type="match status" value="2"/>
</dbReference>
<accession>A0AAN6UWC2</accession>
<dbReference type="Gene3D" id="3.10.129.10">
    <property type="entry name" value="Hotdog Thioesterase"/>
    <property type="match status" value="1"/>
</dbReference>
<feature type="compositionally biased region" description="Low complexity" evidence="1">
    <location>
        <begin position="92"/>
        <end position="119"/>
    </location>
</feature>
<name>A0AAN6UWC2_9PEZI</name>
<reference evidence="2" key="2">
    <citation type="submission" date="2023-05" db="EMBL/GenBank/DDBJ databases">
        <authorList>
            <consortium name="Lawrence Berkeley National Laboratory"/>
            <person name="Steindorff A."/>
            <person name="Hensen N."/>
            <person name="Bonometti L."/>
            <person name="Westerberg I."/>
            <person name="Brannstrom I.O."/>
            <person name="Guillou S."/>
            <person name="Cros-Aarteil S."/>
            <person name="Calhoun S."/>
            <person name="Haridas S."/>
            <person name="Kuo A."/>
            <person name="Mondo S."/>
            <person name="Pangilinan J."/>
            <person name="Riley R."/>
            <person name="Labutti K."/>
            <person name="Andreopoulos B."/>
            <person name="Lipzen A."/>
            <person name="Chen C."/>
            <person name="Yanf M."/>
            <person name="Daum C."/>
            <person name="Ng V."/>
            <person name="Clum A."/>
            <person name="Ohm R."/>
            <person name="Martin F."/>
            <person name="Silar P."/>
            <person name="Natvig D."/>
            <person name="Lalanne C."/>
            <person name="Gautier V."/>
            <person name="Ament-Velasquez S.L."/>
            <person name="Kruys A."/>
            <person name="Hutchinson M.I."/>
            <person name="Powell A.J."/>
            <person name="Barry K."/>
            <person name="Miller A.N."/>
            <person name="Grigoriev I.V."/>
            <person name="Debuchy R."/>
            <person name="Gladieux P."/>
            <person name="Thoren M.H."/>
            <person name="Johannesson H."/>
        </authorList>
    </citation>
    <scope>NUCLEOTIDE SEQUENCE</scope>
    <source>
        <strain evidence="2">CBS 141.50</strain>
    </source>
</reference>
<evidence type="ECO:0000313" key="3">
    <source>
        <dbReference type="Proteomes" id="UP001302676"/>
    </source>
</evidence>
<dbReference type="EMBL" id="MU853638">
    <property type="protein sequence ID" value="KAK4140200.1"/>
    <property type="molecule type" value="Genomic_DNA"/>
</dbReference>
<evidence type="ECO:0000256" key="1">
    <source>
        <dbReference type="SAM" id="MobiDB-lite"/>
    </source>
</evidence>
<reference evidence="2" key="1">
    <citation type="journal article" date="2023" name="Mol. Phylogenet. Evol.">
        <title>Genome-scale phylogeny and comparative genomics of the fungal order Sordariales.</title>
        <authorList>
            <person name="Hensen N."/>
            <person name="Bonometti L."/>
            <person name="Westerberg I."/>
            <person name="Brannstrom I.O."/>
            <person name="Guillou S."/>
            <person name="Cros-Aarteil S."/>
            <person name="Calhoun S."/>
            <person name="Haridas S."/>
            <person name="Kuo A."/>
            <person name="Mondo S."/>
            <person name="Pangilinan J."/>
            <person name="Riley R."/>
            <person name="LaButti K."/>
            <person name="Andreopoulos B."/>
            <person name="Lipzen A."/>
            <person name="Chen C."/>
            <person name="Yan M."/>
            <person name="Daum C."/>
            <person name="Ng V."/>
            <person name="Clum A."/>
            <person name="Steindorff A."/>
            <person name="Ohm R.A."/>
            <person name="Martin F."/>
            <person name="Silar P."/>
            <person name="Natvig D.O."/>
            <person name="Lalanne C."/>
            <person name="Gautier V."/>
            <person name="Ament-Velasquez S.L."/>
            <person name="Kruys A."/>
            <person name="Hutchinson M.I."/>
            <person name="Powell A.J."/>
            <person name="Barry K."/>
            <person name="Miller A.N."/>
            <person name="Grigoriev I.V."/>
            <person name="Debuchy R."/>
            <person name="Gladieux P."/>
            <person name="Hiltunen Thoren M."/>
            <person name="Johannesson H."/>
        </authorList>
    </citation>
    <scope>NUCLEOTIDE SEQUENCE</scope>
    <source>
        <strain evidence="2">CBS 141.50</strain>
    </source>
</reference>
<feature type="region of interest" description="Disordered" evidence="1">
    <location>
        <begin position="92"/>
        <end position="121"/>
    </location>
</feature>
<dbReference type="CDD" id="cd03443">
    <property type="entry name" value="PaaI_thioesterase"/>
    <property type="match status" value="1"/>
</dbReference>
<dbReference type="GeneID" id="87818672"/>
<gene>
    <name evidence="2" type="ORF">C8A04DRAFT_32326</name>
</gene>
<feature type="compositionally biased region" description="Low complexity" evidence="1">
    <location>
        <begin position="1"/>
        <end position="10"/>
    </location>
</feature>
<organism evidence="2 3">
    <name type="scientific">Dichotomopilus funicola</name>
    <dbReference type="NCBI Taxonomy" id="1934379"/>
    <lineage>
        <taxon>Eukaryota</taxon>
        <taxon>Fungi</taxon>
        <taxon>Dikarya</taxon>
        <taxon>Ascomycota</taxon>
        <taxon>Pezizomycotina</taxon>
        <taxon>Sordariomycetes</taxon>
        <taxon>Sordariomycetidae</taxon>
        <taxon>Sordariales</taxon>
        <taxon>Chaetomiaceae</taxon>
        <taxon>Dichotomopilus</taxon>
    </lineage>
</organism>
<dbReference type="Proteomes" id="UP001302676">
    <property type="component" value="Unassembled WGS sequence"/>
</dbReference>
<protein>
    <submittedName>
        <fullName evidence="2">Acyl-coenzyme A thioesterase THEM4</fullName>
    </submittedName>
</protein>
<evidence type="ECO:0000313" key="2">
    <source>
        <dbReference type="EMBL" id="KAK4140200.1"/>
    </source>
</evidence>
<sequence>MTTKTQTTQTADTNNSHDTMGLTKANTTATARQIAFFRTIPWCAALLSNPSLVIDQAVSRYLTHTPRDVLISRTLNRADAIPAYITFYSTGSATPTPSQSQPTATTTTPTTPTTPAPAHQTDKDGLIKEIHALLALGPALNGWEGLCHGGIVTTLLDEVMGQVFSVNRNEGRLPADGPPALTGYLNTTFLKPVRTGTALQGGLGEGTRGAEGIDVKGAGVGEENAGAAGEGNGPAVVLITGRLLKREGRKYWLEAVLEKEGGVVLAKAEAMFVVLRERL</sequence>
<dbReference type="AlphaFoldDB" id="A0AAN6UWC2"/>
<dbReference type="PANTHER" id="PTHR47260">
    <property type="entry name" value="UPF0644 PROTEIN PB2B4.06"/>
    <property type="match status" value="1"/>
</dbReference>
<proteinExistence type="predicted"/>
<keyword evidence="3" id="KW-1185">Reference proteome</keyword>
<dbReference type="InterPro" id="IPR052061">
    <property type="entry name" value="PTE-AB_protein"/>
</dbReference>
<dbReference type="PANTHER" id="PTHR47260:SF6">
    <property type="entry name" value="THIOESTERASE DOMAIN-CONTAINING PROTEIN"/>
    <property type="match status" value="1"/>
</dbReference>
<feature type="compositionally biased region" description="Polar residues" evidence="1">
    <location>
        <begin position="11"/>
        <end position="21"/>
    </location>
</feature>
<dbReference type="InterPro" id="IPR029069">
    <property type="entry name" value="HotDog_dom_sf"/>
</dbReference>
<feature type="region of interest" description="Disordered" evidence="1">
    <location>
        <begin position="1"/>
        <end position="21"/>
    </location>
</feature>
<dbReference type="RefSeq" id="XP_062633571.1">
    <property type="nucleotide sequence ID" value="XM_062782059.1"/>
</dbReference>
<comment type="caution">
    <text evidence="2">The sequence shown here is derived from an EMBL/GenBank/DDBJ whole genome shotgun (WGS) entry which is preliminary data.</text>
</comment>